<evidence type="ECO:0000256" key="4">
    <source>
        <dbReference type="ARBA" id="ARBA00022827"/>
    </source>
</evidence>
<dbReference type="KEGG" id="spu:584033"/>
<dbReference type="RefSeq" id="XP_030839313.1">
    <property type="nucleotide sequence ID" value="XM_030983453.1"/>
</dbReference>
<accession>A0A7M7NNR2</accession>
<proteinExistence type="inferred from homology"/>
<dbReference type="GeneID" id="584033"/>
<sequence length="155" mass="17630">MMVALKDVKCWADLLEGIESLDDEEAMAEALNFFQKQRRPAHALAINIFAQCVKTVLFTKDRYLSKLRLGGYHYVLLGGECLDGPLRIYGGLEPRPTLLLYHFLALNLYTAYYLLKSAPWYAKPLALLDGPLVFIRSSVMFFSLWLSECKSVTKS</sequence>
<dbReference type="PANTHER" id="PTHR10835">
    <property type="entry name" value="SQUALENE MONOOXYGENASE"/>
    <property type="match status" value="1"/>
</dbReference>
<comment type="cofactor">
    <cofactor evidence="1 7">
        <name>FAD</name>
        <dbReference type="ChEBI" id="CHEBI:57692"/>
    </cofactor>
</comment>
<reference evidence="10" key="2">
    <citation type="submission" date="2021-01" db="UniProtKB">
        <authorList>
            <consortium name="EnsemblMetazoa"/>
        </authorList>
    </citation>
    <scope>IDENTIFICATION</scope>
</reference>
<dbReference type="GO" id="GO:0050660">
    <property type="term" value="F:flavin adenine dinucleotide binding"/>
    <property type="evidence" value="ECO:0007669"/>
    <property type="project" value="UniProtKB-UniRule"/>
</dbReference>
<evidence type="ECO:0000256" key="7">
    <source>
        <dbReference type="RuleBase" id="RU367121"/>
    </source>
</evidence>
<feature type="transmembrane region" description="Helical" evidence="8">
    <location>
        <begin position="127"/>
        <end position="146"/>
    </location>
</feature>
<dbReference type="GO" id="GO:0004506">
    <property type="term" value="F:squalene monooxygenase activity"/>
    <property type="evidence" value="ECO:0007669"/>
    <property type="project" value="UniProtKB-UniRule"/>
</dbReference>
<dbReference type="EC" id="1.14.14.17" evidence="7"/>
<evidence type="ECO:0000256" key="8">
    <source>
        <dbReference type="SAM" id="Phobius"/>
    </source>
</evidence>
<evidence type="ECO:0000256" key="3">
    <source>
        <dbReference type="ARBA" id="ARBA00022630"/>
    </source>
</evidence>
<evidence type="ECO:0000256" key="1">
    <source>
        <dbReference type="ARBA" id="ARBA00001974"/>
    </source>
</evidence>
<keyword evidence="7" id="KW-0256">Endoplasmic reticulum</keyword>
<dbReference type="OMA" id="INIFAQC"/>
<dbReference type="AlphaFoldDB" id="A0A7M7NNR2"/>
<feature type="domain" description="Squalene epoxidase" evidence="9">
    <location>
        <begin position="1"/>
        <end position="128"/>
    </location>
</feature>
<dbReference type="GO" id="GO:0005789">
    <property type="term" value="C:endoplasmic reticulum membrane"/>
    <property type="evidence" value="ECO:0007669"/>
    <property type="project" value="UniProtKB-SubCell"/>
</dbReference>
<name>A0A7M7NNR2_STRPU</name>
<evidence type="ECO:0000256" key="5">
    <source>
        <dbReference type="ARBA" id="ARBA00023002"/>
    </source>
</evidence>
<keyword evidence="8" id="KW-1133">Transmembrane helix</keyword>
<evidence type="ECO:0000256" key="2">
    <source>
        <dbReference type="ARBA" id="ARBA00004370"/>
    </source>
</evidence>
<comment type="catalytic activity">
    <reaction evidence="7">
        <text>squalene + reduced [NADPH--hemoprotein reductase] + O2 = (S)-2,3-epoxysqualene + oxidized [NADPH--hemoprotein reductase] + H2O + H(+)</text>
        <dbReference type="Rhea" id="RHEA:25282"/>
        <dbReference type="Rhea" id="RHEA-COMP:11964"/>
        <dbReference type="Rhea" id="RHEA-COMP:11965"/>
        <dbReference type="ChEBI" id="CHEBI:15377"/>
        <dbReference type="ChEBI" id="CHEBI:15378"/>
        <dbReference type="ChEBI" id="CHEBI:15379"/>
        <dbReference type="ChEBI" id="CHEBI:15440"/>
        <dbReference type="ChEBI" id="CHEBI:15441"/>
        <dbReference type="ChEBI" id="CHEBI:57618"/>
        <dbReference type="ChEBI" id="CHEBI:58210"/>
        <dbReference type="EC" id="1.14.14.17"/>
    </reaction>
</comment>
<keyword evidence="5 7" id="KW-0560">Oxidoreductase</keyword>
<keyword evidence="6 7" id="KW-0472">Membrane</keyword>
<organism evidence="10 11">
    <name type="scientific">Strongylocentrotus purpuratus</name>
    <name type="common">Purple sea urchin</name>
    <dbReference type="NCBI Taxonomy" id="7668"/>
    <lineage>
        <taxon>Eukaryota</taxon>
        <taxon>Metazoa</taxon>
        <taxon>Echinodermata</taxon>
        <taxon>Eleutherozoa</taxon>
        <taxon>Echinozoa</taxon>
        <taxon>Echinoidea</taxon>
        <taxon>Euechinoidea</taxon>
        <taxon>Echinacea</taxon>
        <taxon>Camarodonta</taxon>
        <taxon>Echinidea</taxon>
        <taxon>Strongylocentrotidae</taxon>
        <taxon>Strongylocentrotus</taxon>
    </lineage>
</organism>
<dbReference type="InParanoid" id="A0A7M7NNR2"/>
<keyword evidence="11" id="KW-1185">Reference proteome</keyword>
<dbReference type="Proteomes" id="UP000007110">
    <property type="component" value="Unassembled WGS sequence"/>
</dbReference>
<evidence type="ECO:0000256" key="6">
    <source>
        <dbReference type="ARBA" id="ARBA00023136"/>
    </source>
</evidence>
<dbReference type="InterPro" id="IPR013698">
    <property type="entry name" value="Squalene_epoxidase"/>
</dbReference>
<dbReference type="PANTHER" id="PTHR10835:SF0">
    <property type="entry name" value="SQUALENE MONOOXYGENASE"/>
    <property type="match status" value="1"/>
</dbReference>
<keyword evidence="8" id="KW-0812">Transmembrane</keyword>
<comment type="similarity">
    <text evidence="7">Belongs to the squalene monooxygenase family.</text>
</comment>
<dbReference type="InterPro" id="IPR040125">
    <property type="entry name" value="Squalene_monox"/>
</dbReference>
<evidence type="ECO:0000313" key="10">
    <source>
        <dbReference type="EnsemblMetazoa" id="XP_030839313"/>
    </source>
</evidence>
<dbReference type="EnsemblMetazoa" id="XM_030983453">
    <property type="protein sequence ID" value="XP_030839313"/>
    <property type="gene ID" value="LOC584033"/>
</dbReference>
<feature type="transmembrane region" description="Helical" evidence="8">
    <location>
        <begin position="98"/>
        <end position="115"/>
    </location>
</feature>
<protein>
    <recommendedName>
        <fullName evidence="7">Squalene monooxygenase</fullName>
        <ecNumber evidence="7">1.14.14.17</ecNumber>
    </recommendedName>
</protein>
<evidence type="ECO:0000259" key="9">
    <source>
        <dbReference type="Pfam" id="PF08491"/>
    </source>
</evidence>
<keyword evidence="3 7" id="KW-0285">Flavoprotein</keyword>
<comment type="subcellular location">
    <subcellularLocation>
        <location evidence="7">Endoplasmic reticulum membrane</location>
        <topology evidence="7">Peripheral membrane protein</topology>
    </subcellularLocation>
    <subcellularLocation>
        <location evidence="2">Membrane</location>
    </subcellularLocation>
</comment>
<keyword evidence="4 7" id="KW-0274">FAD</keyword>
<dbReference type="Pfam" id="PF08491">
    <property type="entry name" value="SE"/>
    <property type="match status" value="1"/>
</dbReference>
<reference evidence="11" key="1">
    <citation type="submission" date="2015-02" db="EMBL/GenBank/DDBJ databases">
        <title>Genome sequencing for Strongylocentrotus purpuratus.</title>
        <authorList>
            <person name="Murali S."/>
            <person name="Liu Y."/>
            <person name="Vee V."/>
            <person name="English A."/>
            <person name="Wang M."/>
            <person name="Skinner E."/>
            <person name="Han Y."/>
            <person name="Muzny D.M."/>
            <person name="Worley K.C."/>
            <person name="Gibbs R.A."/>
        </authorList>
    </citation>
    <scope>NUCLEOTIDE SEQUENCE</scope>
</reference>
<dbReference type="UniPathway" id="UPA00767">
    <property type="reaction ID" value="UER00752"/>
</dbReference>
<comment type="function">
    <text evidence="7">Catalyzes the stereospecific oxidation of squalene to (S)-2,3-epoxysqualene, and is considered to be a rate-limiting enzyme in steroid biosynthesis.</text>
</comment>
<dbReference type="GO" id="GO:0016126">
    <property type="term" value="P:sterol biosynthetic process"/>
    <property type="evidence" value="ECO:0007669"/>
    <property type="project" value="UniProtKB-UniRule"/>
</dbReference>
<evidence type="ECO:0000313" key="11">
    <source>
        <dbReference type="Proteomes" id="UP000007110"/>
    </source>
</evidence>